<dbReference type="SMART" id="SM00093">
    <property type="entry name" value="SERPIN"/>
    <property type="match status" value="1"/>
</dbReference>
<evidence type="ECO:0000313" key="5">
    <source>
        <dbReference type="EMBL" id="CAF2978248.1"/>
    </source>
</evidence>
<evidence type="ECO:0000256" key="2">
    <source>
        <dbReference type="ARBA" id="ARBA00022900"/>
    </source>
</evidence>
<dbReference type="AlphaFoldDB" id="A0A7R8D2P8"/>
<dbReference type="SUPFAM" id="SSF56574">
    <property type="entry name" value="Serpins"/>
    <property type="match status" value="1"/>
</dbReference>
<dbReference type="OrthoDB" id="126772at2759"/>
<dbReference type="GO" id="GO:0004867">
    <property type="term" value="F:serine-type endopeptidase inhibitor activity"/>
    <property type="evidence" value="ECO:0007669"/>
    <property type="project" value="UniProtKB-KW"/>
</dbReference>
<dbReference type="EMBL" id="HG994585">
    <property type="protein sequence ID" value="CAF2978248.1"/>
    <property type="molecule type" value="Genomic_DNA"/>
</dbReference>
<dbReference type="Gene3D" id="2.30.39.10">
    <property type="entry name" value="Alpha-1-antitrypsin, domain 1"/>
    <property type="match status" value="1"/>
</dbReference>
<dbReference type="InterPro" id="IPR042178">
    <property type="entry name" value="Serpin_sf_1"/>
</dbReference>
<dbReference type="PANTHER" id="PTHR11461:SF342">
    <property type="entry name" value="SERINE PROTEASE INHIBITOR 28DC"/>
    <property type="match status" value="1"/>
</dbReference>
<reference evidence="5" key="1">
    <citation type="submission" date="2021-02" db="EMBL/GenBank/DDBJ databases">
        <authorList>
            <person name="Bekaert M."/>
        </authorList>
    </citation>
    <scope>NUCLEOTIDE SEQUENCE</scope>
    <source>
        <strain evidence="5">IoA-00</strain>
    </source>
</reference>
<sequence>MSLQDYEMYHLIDVRQKETNTSLVTASLILRRKNIIENDECTDISRESGELEKQGMNVDITNTCNRDGRFYYPNQKVENDFVLNSSETLILEKANQNASCPQCNESSMENKDTVVCGSDGVTYVKKDVIANISTQNPTNNNVKDIKRKLFSRYFSQKYPRWNIRNIRTDGLKTYNLFLFERFCFDLGIQKDRVVQENCNILEKMNRKNSINQGAAYAVKVISKELNDTNTWILSSVGKTGIQTIQKNDSKLLMDIYLTMTRSENCDQERDNGQECSANDSSPVNFCDAQIEKSKNKLKLIRAIGTSLRADGPYDHILKEIKDTVPLSTLMEKTDNETIICKNVAFLQLRYLLRRIYETEMMKREKIHRKVESCSSQSSSSSWRPDEFSRTGHILINPCERKKELVCSKAALGNGKENIFKMSMELYYGLRSMDKIKNHNLFFLPMEIASTISMVVDGTPNSQLEKADKASSLNDVRCYIRDLKKSLNKNVLVDTSVNSNYHKAVMMLIQRKMFADEDLKINYDFAQNTFCWYDVPINRLDFKDVKSCHENINEWVLDEATRAEKYITNLTSNKNDISEGHASVFHDNNVIQSSKVIIASSTILKLSWMNDLFSSANTEFQQLFHLGEKASDGSQSIVKVPFMKTVGQFPYIEKDNYKAIALPLDSSIHKGRAILVLPQEKASLDRVESKIISNNVVYNKFVQEMSWINNSVDNIELKNIKDKDGHSISGDEVYVFQDTYLEMIESSNSKISLPEVKNDRVLKFDKPFLLFVEIRDDLIAFGRIMNPNECNNCTIKKEKEQEEFYILIFNSFRDKVILYVISMDIQCIDGHLHTLA</sequence>
<evidence type="ECO:0000256" key="3">
    <source>
        <dbReference type="RuleBase" id="RU000411"/>
    </source>
</evidence>
<comment type="similarity">
    <text evidence="3">Belongs to the serpin family.</text>
</comment>
<proteinExistence type="inferred from homology"/>
<keyword evidence="1" id="KW-0646">Protease inhibitor</keyword>
<accession>A0A7R8D2P8</accession>
<evidence type="ECO:0000313" key="6">
    <source>
        <dbReference type="Proteomes" id="UP000675881"/>
    </source>
</evidence>
<dbReference type="InterPro" id="IPR036186">
    <property type="entry name" value="Serpin_sf"/>
</dbReference>
<evidence type="ECO:0000256" key="1">
    <source>
        <dbReference type="ARBA" id="ARBA00022690"/>
    </source>
</evidence>
<dbReference type="GO" id="GO:0005615">
    <property type="term" value="C:extracellular space"/>
    <property type="evidence" value="ECO:0007669"/>
    <property type="project" value="InterPro"/>
</dbReference>
<evidence type="ECO:0000259" key="4">
    <source>
        <dbReference type="SMART" id="SM00093"/>
    </source>
</evidence>
<keyword evidence="6" id="KW-1185">Reference proteome</keyword>
<gene>
    <name evidence="5" type="ORF">LSAA_11550</name>
</gene>
<dbReference type="InterPro" id="IPR042185">
    <property type="entry name" value="Serpin_sf_2"/>
</dbReference>
<feature type="domain" description="Serpin" evidence="4">
    <location>
        <begin position="423"/>
        <end position="786"/>
    </location>
</feature>
<dbReference type="InterPro" id="IPR023796">
    <property type="entry name" value="Serpin_dom"/>
</dbReference>
<dbReference type="InterPro" id="IPR000215">
    <property type="entry name" value="Serpin_fam"/>
</dbReference>
<dbReference type="Pfam" id="PF00079">
    <property type="entry name" value="Serpin"/>
    <property type="match status" value="1"/>
</dbReference>
<dbReference type="Gene3D" id="3.30.497.10">
    <property type="entry name" value="Antithrombin, subunit I, domain 2"/>
    <property type="match status" value="1"/>
</dbReference>
<name>A0A7R8D2P8_LEPSM</name>
<organism evidence="5 6">
    <name type="scientific">Lepeophtheirus salmonis</name>
    <name type="common">Salmon louse</name>
    <name type="synonym">Caligus salmonis</name>
    <dbReference type="NCBI Taxonomy" id="72036"/>
    <lineage>
        <taxon>Eukaryota</taxon>
        <taxon>Metazoa</taxon>
        <taxon>Ecdysozoa</taxon>
        <taxon>Arthropoda</taxon>
        <taxon>Crustacea</taxon>
        <taxon>Multicrustacea</taxon>
        <taxon>Hexanauplia</taxon>
        <taxon>Copepoda</taxon>
        <taxon>Siphonostomatoida</taxon>
        <taxon>Caligidae</taxon>
        <taxon>Lepeophtheirus</taxon>
    </lineage>
</organism>
<dbReference type="PANTHER" id="PTHR11461">
    <property type="entry name" value="SERINE PROTEASE INHIBITOR, SERPIN"/>
    <property type="match status" value="1"/>
</dbReference>
<dbReference type="Proteomes" id="UP000675881">
    <property type="component" value="Chromosome 6"/>
</dbReference>
<protein>
    <submittedName>
        <fullName evidence="5">(salmon louse) hypothetical protein</fullName>
    </submittedName>
</protein>
<keyword evidence="2" id="KW-0722">Serine protease inhibitor</keyword>